<name>A0ABW9Z6X9_9FLAO</name>
<organism evidence="1 2">
    <name type="scientific">Flavobacterium ichthyis</name>
    <dbReference type="NCBI Taxonomy" id="2698827"/>
    <lineage>
        <taxon>Bacteria</taxon>
        <taxon>Pseudomonadati</taxon>
        <taxon>Bacteroidota</taxon>
        <taxon>Flavobacteriia</taxon>
        <taxon>Flavobacteriales</taxon>
        <taxon>Flavobacteriaceae</taxon>
        <taxon>Flavobacterium</taxon>
    </lineage>
</organism>
<dbReference type="Gene3D" id="3.40.30.10">
    <property type="entry name" value="Glutaredoxin"/>
    <property type="match status" value="1"/>
</dbReference>
<gene>
    <name evidence="1" type="ORF">GV828_05365</name>
</gene>
<keyword evidence="2" id="KW-1185">Reference proteome</keyword>
<dbReference type="SUPFAM" id="SSF52833">
    <property type="entry name" value="Thioredoxin-like"/>
    <property type="match status" value="1"/>
</dbReference>
<proteinExistence type="predicted"/>
<sequence>MKTIISDSLQNAYTYLEYRNLVSDLIVAEKSTGNVQSEEILHYSKLNETRMNRLDKTIMITPENVERLKLLRKEYLWLVISEGWCGDATQILPIMHKMNVISDNIEFKVVLRDEHEDLMNLFLTDGAKSIPKLIVLDAENLEVLDTWGPRPQAAIDLVKNYKATHGIIDEKIKTDLQMWYLNDKGLSTQTEIIEIMRLAEIQE</sequence>
<evidence type="ECO:0000313" key="2">
    <source>
        <dbReference type="Proteomes" id="UP000798602"/>
    </source>
</evidence>
<reference evidence="2" key="1">
    <citation type="submission" date="2020-01" db="EMBL/GenBank/DDBJ databases">
        <title>Sphingomonas sp. strain CSW-10.</title>
        <authorList>
            <person name="Chen W.-M."/>
        </authorList>
    </citation>
    <scope>NUCLEOTIDE SEQUENCE [LARGE SCALE GENOMIC DNA]</scope>
    <source>
        <strain evidence="2">NST-5</strain>
    </source>
</reference>
<protein>
    <submittedName>
        <fullName evidence="1">Thioredoxin family protein</fullName>
    </submittedName>
</protein>
<dbReference type="RefSeq" id="WP_166536455.1">
    <property type="nucleotide sequence ID" value="NZ_JAABLM010000005.1"/>
</dbReference>
<dbReference type="Pfam" id="PF14595">
    <property type="entry name" value="Thioredoxin_9"/>
    <property type="match status" value="1"/>
</dbReference>
<accession>A0ABW9Z6X9</accession>
<dbReference type="InterPro" id="IPR036249">
    <property type="entry name" value="Thioredoxin-like_sf"/>
</dbReference>
<dbReference type="Proteomes" id="UP000798602">
    <property type="component" value="Unassembled WGS sequence"/>
</dbReference>
<evidence type="ECO:0000313" key="1">
    <source>
        <dbReference type="EMBL" id="NBL64628.1"/>
    </source>
</evidence>
<comment type="caution">
    <text evidence="1">The sequence shown here is derived from an EMBL/GenBank/DDBJ whole genome shotgun (WGS) entry which is preliminary data.</text>
</comment>
<dbReference type="EMBL" id="JAABLM010000005">
    <property type="protein sequence ID" value="NBL64628.1"/>
    <property type="molecule type" value="Genomic_DNA"/>
</dbReference>